<keyword evidence="4" id="KW-0520">NAD</keyword>
<evidence type="ECO:0000256" key="2">
    <source>
        <dbReference type="ARBA" id="ARBA00012400"/>
    </source>
</evidence>
<keyword evidence="3" id="KW-0560">Oxidoreductase</keyword>
<dbReference type="Gene3D" id="3.40.50.720">
    <property type="entry name" value="NAD(P)-binding Rossmann-like Domain"/>
    <property type="match status" value="1"/>
</dbReference>
<reference evidence="7 8" key="1">
    <citation type="submission" date="2020-08" db="EMBL/GenBank/DDBJ databases">
        <title>Genomic Encyclopedia of Type Strains, Phase IV (KMG-IV): sequencing the most valuable type-strain genomes for metagenomic binning, comparative biology and taxonomic classification.</title>
        <authorList>
            <person name="Goeker M."/>
        </authorList>
    </citation>
    <scope>NUCLEOTIDE SEQUENCE [LARGE SCALE GENOMIC DNA]</scope>
    <source>
        <strain evidence="7 8">DSM 13481</strain>
    </source>
</reference>
<evidence type="ECO:0000256" key="6">
    <source>
        <dbReference type="ARBA" id="ARBA00047561"/>
    </source>
</evidence>
<dbReference type="AlphaFoldDB" id="A0A841GUT2"/>
<accession>A0A841GUT2</accession>
<dbReference type="Proteomes" id="UP000555828">
    <property type="component" value="Unassembled WGS sequence"/>
</dbReference>
<dbReference type="PANTHER" id="PTHR35330:SF1">
    <property type="entry name" value="SIROHEME BIOSYNTHESIS PROTEIN MET8"/>
    <property type="match status" value="1"/>
</dbReference>
<comment type="pathway">
    <text evidence="1">Porphyrin-containing compound metabolism; siroheme biosynthesis; sirohydrochlorin from precorrin-2: step 1/1.</text>
</comment>
<dbReference type="SUPFAM" id="SSF75615">
    <property type="entry name" value="Siroheme synthase middle domains-like"/>
    <property type="match status" value="1"/>
</dbReference>
<evidence type="ECO:0000313" key="8">
    <source>
        <dbReference type="Proteomes" id="UP000555828"/>
    </source>
</evidence>
<dbReference type="GO" id="GO:0004325">
    <property type="term" value="F:ferrochelatase activity"/>
    <property type="evidence" value="ECO:0007669"/>
    <property type="project" value="InterPro"/>
</dbReference>
<evidence type="ECO:0000256" key="5">
    <source>
        <dbReference type="ARBA" id="ARBA00023244"/>
    </source>
</evidence>
<dbReference type="EMBL" id="JACHEX010000007">
    <property type="protein sequence ID" value="MBB6063410.1"/>
    <property type="molecule type" value="Genomic_DNA"/>
</dbReference>
<sequence>MDYLPVILNITGKKCLIVGGGKVAARKIKYFLGRVEITVISKDFCREIKEMEGVKLVRKAYESSDLDGFDIVIAATNDEKTNRQIFLDARDKNVLVNNATSKEDCDFLMPAFFNYKDFVVAISSFGNSPKGSKNLKEKIKKYLEGLDV</sequence>
<dbReference type="EC" id="1.3.1.76" evidence="2"/>
<dbReference type="SUPFAM" id="SSF51735">
    <property type="entry name" value="NAD(P)-binding Rossmann-fold domains"/>
    <property type="match status" value="1"/>
</dbReference>
<dbReference type="Pfam" id="PF13241">
    <property type="entry name" value="NAD_binding_7"/>
    <property type="match status" value="1"/>
</dbReference>
<gene>
    <name evidence="7" type="ORF">HNP65_001881</name>
</gene>
<protein>
    <recommendedName>
        <fullName evidence="2">precorrin-2 dehydrogenase</fullName>
        <ecNumber evidence="2">1.3.1.76</ecNumber>
    </recommendedName>
</protein>
<dbReference type="RefSeq" id="WP_184619982.1">
    <property type="nucleotide sequence ID" value="NZ_JACHEX010000007.1"/>
</dbReference>
<dbReference type="GO" id="GO:0043115">
    <property type="term" value="F:precorrin-2 dehydrogenase activity"/>
    <property type="evidence" value="ECO:0007669"/>
    <property type="project" value="UniProtKB-EC"/>
</dbReference>
<evidence type="ECO:0000256" key="4">
    <source>
        <dbReference type="ARBA" id="ARBA00023027"/>
    </source>
</evidence>
<keyword evidence="8" id="KW-1185">Reference proteome</keyword>
<dbReference type="InterPro" id="IPR036291">
    <property type="entry name" value="NAD(P)-bd_dom_sf"/>
</dbReference>
<evidence type="ECO:0000256" key="3">
    <source>
        <dbReference type="ARBA" id="ARBA00023002"/>
    </source>
</evidence>
<evidence type="ECO:0000256" key="1">
    <source>
        <dbReference type="ARBA" id="ARBA00005010"/>
    </source>
</evidence>
<keyword evidence="5" id="KW-0627">Porphyrin biosynthesis</keyword>
<name>A0A841GUT2_9BACT</name>
<dbReference type="PANTHER" id="PTHR35330">
    <property type="entry name" value="SIROHEME BIOSYNTHESIS PROTEIN MET8"/>
    <property type="match status" value="1"/>
</dbReference>
<comment type="caution">
    <text evidence="7">The sequence shown here is derived from an EMBL/GenBank/DDBJ whole genome shotgun (WGS) entry which is preliminary data.</text>
</comment>
<dbReference type="InterPro" id="IPR006367">
    <property type="entry name" value="Sirohaem_synthase_N"/>
</dbReference>
<dbReference type="GO" id="GO:0019354">
    <property type="term" value="P:siroheme biosynthetic process"/>
    <property type="evidence" value="ECO:0007669"/>
    <property type="project" value="UniProtKB-UniPathway"/>
</dbReference>
<evidence type="ECO:0000313" key="7">
    <source>
        <dbReference type="EMBL" id="MBB6063410.1"/>
    </source>
</evidence>
<dbReference type="InterPro" id="IPR028161">
    <property type="entry name" value="Met8-like"/>
</dbReference>
<dbReference type="UniPathway" id="UPA00262">
    <property type="reaction ID" value="UER00222"/>
</dbReference>
<organism evidence="7 8">
    <name type="scientific">Thermosipho japonicus</name>
    <dbReference type="NCBI Taxonomy" id="90323"/>
    <lineage>
        <taxon>Bacteria</taxon>
        <taxon>Thermotogati</taxon>
        <taxon>Thermotogota</taxon>
        <taxon>Thermotogae</taxon>
        <taxon>Thermotogales</taxon>
        <taxon>Fervidobacteriaceae</taxon>
        <taxon>Thermosipho</taxon>
    </lineage>
</organism>
<dbReference type="NCBIfam" id="TIGR01470">
    <property type="entry name" value="cysG_Nterm"/>
    <property type="match status" value="1"/>
</dbReference>
<comment type="catalytic activity">
    <reaction evidence="6">
        <text>precorrin-2 + NAD(+) = sirohydrochlorin + NADH + 2 H(+)</text>
        <dbReference type="Rhea" id="RHEA:15613"/>
        <dbReference type="ChEBI" id="CHEBI:15378"/>
        <dbReference type="ChEBI" id="CHEBI:57540"/>
        <dbReference type="ChEBI" id="CHEBI:57945"/>
        <dbReference type="ChEBI" id="CHEBI:58351"/>
        <dbReference type="ChEBI" id="CHEBI:58827"/>
        <dbReference type="EC" id="1.3.1.76"/>
    </reaction>
</comment>
<proteinExistence type="predicted"/>